<proteinExistence type="predicted"/>
<reference evidence="2" key="1">
    <citation type="journal article" date="2023" name="Nat. Commun.">
        <title>Diploid and tetraploid genomes of Acorus and the evolution of monocots.</title>
        <authorList>
            <person name="Ma L."/>
            <person name="Liu K.W."/>
            <person name="Li Z."/>
            <person name="Hsiao Y.Y."/>
            <person name="Qi Y."/>
            <person name="Fu T."/>
            <person name="Tang G.D."/>
            <person name="Zhang D."/>
            <person name="Sun W.H."/>
            <person name="Liu D.K."/>
            <person name="Li Y."/>
            <person name="Chen G.Z."/>
            <person name="Liu X.D."/>
            <person name="Liao X.Y."/>
            <person name="Jiang Y.T."/>
            <person name="Yu X."/>
            <person name="Hao Y."/>
            <person name="Huang J."/>
            <person name="Zhao X.W."/>
            <person name="Ke S."/>
            <person name="Chen Y.Y."/>
            <person name="Wu W.L."/>
            <person name="Hsu J.L."/>
            <person name="Lin Y.F."/>
            <person name="Huang M.D."/>
            <person name="Li C.Y."/>
            <person name="Huang L."/>
            <person name="Wang Z.W."/>
            <person name="Zhao X."/>
            <person name="Zhong W.Y."/>
            <person name="Peng D.H."/>
            <person name="Ahmad S."/>
            <person name="Lan S."/>
            <person name="Zhang J.S."/>
            <person name="Tsai W.C."/>
            <person name="Van de Peer Y."/>
            <person name="Liu Z.J."/>
        </authorList>
    </citation>
    <scope>NUCLEOTIDE SEQUENCE</scope>
    <source>
        <strain evidence="2">CP</strain>
    </source>
</reference>
<keyword evidence="3" id="KW-1185">Reference proteome</keyword>
<evidence type="ECO:0000256" key="1">
    <source>
        <dbReference type="SAM" id="MobiDB-lite"/>
    </source>
</evidence>
<organism evidence="2 3">
    <name type="scientific">Acorus calamus</name>
    <name type="common">Sweet flag</name>
    <dbReference type="NCBI Taxonomy" id="4465"/>
    <lineage>
        <taxon>Eukaryota</taxon>
        <taxon>Viridiplantae</taxon>
        <taxon>Streptophyta</taxon>
        <taxon>Embryophyta</taxon>
        <taxon>Tracheophyta</taxon>
        <taxon>Spermatophyta</taxon>
        <taxon>Magnoliopsida</taxon>
        <taxon>Liliopsida</taxon>
        <taxon>Acoraceae</taxon>
        <taxon>Acorus</taxon>
    </lineage>
</organism>
<comment type="caution">
    <text evidence="2">The sequence shown here is derived from an EMBL/GenBank/DDBJ whole genome shotgun (WGS) entry which is preliminary data.</text>
</comment>
<sequence>MPDATPSSDLPFEKIEEGHGKGETTVVEEQKKKKKPIYFESSNDHPRSSRSNARILSLIGQVSPRPRNFGMGRLFGGGELTDTDPANKTADSEPSDRRSTEAGEMIDGDGSRLTEAIFLEWPSVLRSTARAAFCGFSPRRRIRTFSMTRLDEGGFATIGSPPLLDGADLLRRGLRRVGSYERRATVAAIDF</sequence>
<feature type="region of interest" description="Disordered" evidence="1">
    <location>
        <begin position="73"/>
        <end position="107"/>
    </location>
</feature>
<evidence type="ECO:0000313" key="2">
    <source>
        <dbReference type="EMBL" id="KAK1316572.1"/>
    </source>
</evidence>
<dbReference type="AlphaFoldDB" id="A0AAV9ETB8"/>
<feature type="compositionally biased region" description="Basic and acidic residues" evidence="1">
    <location>
        <begin position="11"/>
        <end position="22"/>
    </location>
</feature>
<accession>A0AAV9ETB8</accession>
<dbReference type="EMBL" id="JAUJYO010000005">
    <property type="protein sequence ID" value="KAK1316572.1"/>
    <property type="molecule type" value="Genomic_DNA"/>
</dbReference>
<evidence type="ECO:0000313" key="3">
    <source>
        <dbReference type="Proteomes" id="UP001180020"/>
    </source>
</evidence>
<gene>
    <name evidence="2" type="ORF">QJS10_CPA05g02180</name>
</gene>
<feature type="region of interest" description="Disordered" evidence="1">
    <location>
        <begin position="1"/>
        <end position="52"/>
    </location>
</feature>
<dbReference type="Proteomes" id="UP001180020">
    <property type="component" value="Unassembled WGS sequence"/>
</dbReference>
<protein>
    <submittedName>
        <fullName evidence="2">Uncharacterized protein</fullName>
    </submittedName>
</protein>
<feature type="compositionally biased region" description="Basic and acidic residues" evidence="1">
    <location>
        <begin position="90"/>
        <end position="101"/>
    </location>
</feature>
<reference evidence="2" key="2">
    <citation type="submission" date="2023-06" db="EMBL/GenBank/DDBJ databases">
        <authorList>
            <person name="Ma L."/>
            <person name="Liu K.-W."/>
            <person name="Li Z."/>
            <person name="Hsiao Y.-Y."/>
            <person name="Qi Y."/>
            <person name="Fu T."/>
            <person name="Tang G."/>
            <person name="Zhang D."/>
            <person name="Sun W.-H."/>
            <person name="Liu D.-K."/>
            <person name="Li Y."/>
            <person name="Chen G.-Z."/>
            <person name="Liu X.-D."/>
            <person name="Liao X.-Y."/>
            <person name="Jiang Y.-T."/>
            <person name="Yu X."/>
            <person name="Hao Y."/>
            <person name="Huang J."/>
            <person name="Zhao X.-W."/>
            <person name="Ke S."/>
            <person name="Chen Y.-Y."/>
            <person name="Wu W.-L."/>
            <person name="Hsu J.-L."/>
            <person name="Lin Y.-F."/>
            <person name="Huang M.-D."/>
            <person name="Li C.-Y."/>
            <person name="Huang L."/>
            <person name="Wang Z.-W."/>
            <person name="Zhao X."/>
            <person name="Zhong W.-Y."/>
            <person name="Peng D.-H."/>
            <person name="Ahmad S."/>
            <person name="Lan S."/>
            <person name="Zhang J.-S."/>
            <person name="Tsai W.-C."/>
            <person name="Van De Peer Y."/>
            <person name="Liu Z.-J."/>
        </authorList>
    </citation>
    <scope>NUCLEOTIDE SEQUENCE</scope>
    <source>
        <strain evidence="2">CP</strain>
        <tissue evidence="2">Leaves</tissue>
    </source>
</reference>
<name>A0AAV9ETB8_ACOCL</name>